<evidence type="ECO:0000313" key="2">
    <source>
        <dbReference type="Proteomes" id="UP001309299"/>
    </source>
</evidence>
<dbReference type="Proteomes" id="UP001309299">
    <property type="component" value="Unassembled WGS sequence"/>
</dbReference>
<name>A0AB35XKF2_9ACTN</name>
<gene>
    <name evidence="1" type="ORF">V7F78_08405</name>
</gene>
<reference evidence="1" key="1">
    <citation type="submission" date="2024-02" db="EMBL/GenBank/DDBJ databases">
        <title>Bacterial skin colonization with Propionibacterium avidum as a risk factor for Periprosthetic Joint Infections - a single-center prospective study.</title>
        <authorList>
            <person name="Achermann Y."/>
        </authorList>
    </citation>
    <scope>NUCLEOTIDE SEQUENCE</scope>
    <source>
        <strain evidence="1">PAVI-2017310195</strain>
    </source>
</reference>
<protein>
    <submittedName>
        <fullName evidence="1">Uncharacterized protein</fullName>
    </submittedName>
</protein>
<accession>A0AB35XKF2</accession>
<comment type="caution">
    <text evidence="1">The sequence shown here is derived from an EMBL/GenBank/DDBJ whole genome shotgun (WGS) entry which is preliminary data.</text>
</comment>
<evidence type="ECO:0000313" key="1">
    <source>
        <dbReference type="EMBL" id="MEH1547028.1"/>
    </source>
</evidence>
<dbReference type="RefSeq" id="WP_016667336.1">
    <property type="nucleotide sequence ID" value="NZ_CABKSM010000001.1"/>
</dbReference>
<proteinExistence type="predicted"/>
<dbReference type="EMBL" id="JBAKUA010000011">
    <property type="protein sequence ID" value="MEH1547028.1"/>
    <property type="molecule type" value="Genomic_DNA"/>
</dbReference>
<sequence>MRFPRIVIVAVHHDITAKLKKMGRWDMVTKVTEGENKAITPWFEKRYGKTLEEAATK</sequence>
<dbReference type="AlphaFoldDB" id="A0AB35XKF2"/>
<organism evidence="1 2">
    <name type="scientific">Cutibacterium avidum</name>
    <dbReference type="NCBI Taxonomy" id="33010"/>
    <lineage>
        <taxon>Bacteria</taxon>
        <taxon>Bacillati</taxon>
        <taxon>Actinomycetota</taxon>
        <taxon>Actinomycetes</taxon>
        <taxon>Propionibacteriales</taxon>
        <taxon>Propionibacteriaceae</taxon>
        <taxon>Cutibacterium</taxon>
    </lineage>
</organism>